<dbReference type="AlphaFoldDB" id="A0ABD2JFH3"/>
<keyword evidence="5" id="KW-1133">Transmembrane helix</keyword>
<keyword evidence="9" id="KW-1185">Reference proteome</keyword>
<dbReference type="Gene3D" id="3.30.40.10">
    <property type="entry name" value="Zinc/RING finger domain, C3HC4 (zinc finger)"/>
    <property type="match status" value="1"/>
</dbReference>
<feature type="signal peptide" evidence="6">
    <location>
        <begin position="1"/>
        <end position="26"/>
    </location>
</feature>
<feature type="transmembrane region" description="Helical" evidence="5">
    <location>
        <begin position="264"/>
        <end position="288"/>
    </location>
</feature>
<dbReference type="PROSITE" id="PS50089">
    <property type="entry name" value="ZF_RING_2"/>
    <property type="match status" value="1"/>
</dbReference>
<evidence type="ECO:0000256" key="3">
    <source>
        <dbReference type="ARBA" id="ARBA00022833"/>
    </source>
</evidence>
<dbReference type="Proteomes" id="UP001620645">
    <property type="component" value="Unassembled WGS sequence"/>
</dbReference>
<evidence type="ECO:0000313" key="9">
    <source>
        <dbReference type="Proteomes" id="UP001620645"/>
    </source>
</evidence>
<dbReference type="PANTHER" id="PTHR45931">
    <property type="entry name" value="SI:CH211-59O9.10"/>
    <property type="match status" value="1"/>
</dbReference>
<evidence type="ECO:0000313" key="8">
    <source>
        <dbReference type="EMBL" id="KAL3089373.1"/>
    </source>
</evidence>
<evidence type="ECO:0000256" key="6">
    <source>
        <dbReference type="SAM" id="SignalP"/>
    </source>
</evidence>
<dbReference type="GO" id="GO:0008270">
    <property type="term" value="F:zinc ion binding"/>
    <property type="evidence" value="ECO:0007669"/>
    <property type="project" value="UniProtKB-KW"/>
</dbReference>
<accession>A0ABD2JFH3</accession>
<name>A0ABD2JFH3_HETSC</name>
<keyword evidence="3" id="KW-0862">Zinc</keyword>
<evidence type="ECO:0000259" key="7">
    <source>
        <dbReference type="PROSITE" id="PS50089"/>
    </source>
</evidence>
<dbReference type="Pfam" id="PF13639">
    <property type="entry name" value="zf-RING_2"/>
    <property type="match status" value="1"/>
</dbReference>
<dbReference type="SMART" id="SM00184">
    <property type="entry name" value="RING"/>
    <property type="match status" value="1"/>
</dbReference>
<keyword evidence="5" id="KW-0472">Membrane</keyword>
<gene>
    <name evidence="8" type="ORF">niasHS_007095</name>
</gene>
<sequence>MLTLKGRKSLFSLLFLSFSYYVLVNGAGDGGQKSDMTELIREQGIAEKEFDQLVEEVGENERLIEKVFEDEANQTENRSNQMNSEMLGEKKEKGKDFEEKYRIIQAIKEKDTVMSQIIEALRLFIKEIKTGKPSKKAIKEYLQFVIQILALRLRISTEKILPLKNMNKMQIIIELLKIFIQENKANKKETKMRQSIDKKGRNAEKTANKTKANLQQMLQLLGTVIDQIDDTEQLADVCFVGNQKRRTKRCLIDIIILLFNVIDWIIKLIFSAVILVVSVPILVVAGFVDVVKVSVAVVNSSRHLHRSDPIVPPASQTRPAIPPIQIAVKPFNGLPQRIVKDGEQPAESCAICLGNYEQGESVITLPCAEGKHEFHAECFKAWFKQNNSCPLCREKIHVVPAKKGRKSNTSNAVPVF</sequence>
<proteinExistence type="predicted"/>
<comment type="caution">
    <text evidence="8">The sequence shown here is derived from an EMBL/GenBank/DDBJ whole genome shotgun (WGS) entry which is preliminary data.</text>
</comment>
<dbReference type="InterPro" id="IPR051834">
    <property type="entry name" value="RING_finger_E3_ligase"/>
</dbReference>
<evidence type="ECO:0000256" key="2">
    <source>
        <dbReference type="ARBA" id="ARBA00022771"/>
    </source>
</evidence>
<dbReference type="PANTHER" id="PTHR45931:SF3">
    <property type="entry name" value="RING ZINC FINGER-CONTAINING PROTEIN"/>
    <property type="match status" value="1"/>
</dbReference>
<keyword evidence="1" id="KW-0479">Metal-binding</keyword>
<dbReference type="InterPro" id="IPR013083">
    <property type="entry name" value="Znf_RING/FYVE/PHD"/>
</dbReference>
<dbReference type="CDD" id="cd16467">
    <property type="entry name" value="RING-H2_RNF6-like"/>
    <property type="match status" value="1"/>
</dbReference>
<feature type="chain" id="PRO_5044860785" description="RING-type domain-containing protein" evidence="6">
    <location>
        <begin position="27"/>
        <end position="416"/>
    </location>
</feature>
<dbReference type="InterPro" id="IPR001841">
    <property type="entry name" value="Znf_RING"/>
</dbReference>
<dbReference type="EMBL" id="JBICCN010000145">
    <property type="protein sequence ID" value="KAL3089373.1"/>
    <property type="molecule type" value="Genomic_DNA"/>
</dbReference>
<dbReference type="SUPFAM" id="SSF57850">
    <property type="entry name" value="RING/U-box"/>
    <property type="match status" value="1"/>
</dbReference>
<evidence type="ECO:0000256" key="5">
    <source>
        <dbReference type="SAM" id="Phobius"/>
    </source>
</evidence>
<protein>
    <recommendedName>
        <fullName evidence="7">RING-type domain-containing protein</fullName>
    </recommendedName>
</protein>
<reference evidence="8 9" key="1">
    <citation type="submission" date="2024-10" db="EMBL/GenBank/DDBJ databases">
        <authorList>
            <person name="Kim D."/>
        </authorList>
    </citation>
    <scope>NUCLEOTIDE SEQUENCE [LARGE SCALE GENOMIC DNA]</scope>
    <source>
        <strain evidence="8">Taebaek</strain>
    </source>
</reference>
<feature type="domain" description="RING-type" evidence="7">
    <location>
        <begin position="349"/>
        <end position="393"/>
    </location>
</feature>
<keyword evidence="5" id="KW-0812">Transmembrane</keyword>
<organism evidence="8 9">
    <name type="scientific">Heterodera schachtii</name>
    <name type="common">Sugarbeet cyst nematode worm</name>
    <name type="synonym">Tylenchus schachtii</name>
    <dbReference type="NCBI Taxonomy" id="97005"/>
    <lineage>
        <taxon>Eukaryota</taxon>
        <taxon>Metazoa</taxon>
        <taxon>Ecdysozoa</taxon>
        <taxon>Nematoda</taxon>
        <taxon>Chromadorea</taxon>
        <taxon>Rhabditida</taxon>
        <taxon>Tylenchina</taxon>
        <taxon>Tylenchomorpha</taxon>
        <taxon>Tylenchoidea</taxon>
        <taxon>Heteroderidae</taxon>
        <taxon>Heteroderinae</taxon>
        <taxon>Heterodera</taxon>
    </lineage>
</organism>
<evidence type="ECO:0000256" key="1">
    <source>
        <dbReference type="ARBA" id="ARBA00022723"/>
    </source>
</evidence>
<keyword evidence="2 4" id="KW-0863">Zinc-finger</keyword>
<keyword evidence="6" id="KW-0732">Signal</keyword>
<evidence type="ECO:0000256" key="4">
    <source>
        <dbReference type="PROSITE-ProRule" id="PRU00175"/>
    </source>
</evidence>